<dbReference type="Proteomes" id="UP001189429">
    <property type="component" value="Unassembled WGS sequence"/>
</dbReference>
<dbReference type="EMBL" id="CAUYUJ010022056">
    <property type="protein sequence ID" value="CAK0908647.1"/>
    <property type="molecule type" value="Genomic_DNA"/>
</dbReference>
<proteinExistence type="predicted"/>
<evidence type="ECO:0000313" key="2">
    <source>
        <dbReference type="EMBL" id="CAK0908647.1"/>
    </source>
</evidence>
<comment type="caution">
    <text evidence="2">The sequence shown here is derived from an EMBL/GenBank/DDBJ whole genome shotgun (WGS) entry which is preliminary data.</text>
</comment>
<feature type="non-terminal residue" evidence="2">
    <location>
        <position position="780"/>
    </location>
</feature>
<protein>
    <submittedName>
        <fullName evidence="2">Uncharacterized protein</fullName>
    </submittedName>
</protein>
<organism evidence="2 3">
    <name type="scientific">Prorocentrum cordatum</name>
    <dbReference type="NCBI Taxonomy" id="2364126"/>
    <lineage>
        <taxon>Eukaryota</taxon>
        <taxon>Sar</taxon>
        <taxon>Alveolata</taxon>
        <taxon>Dinophyceae</taxon>
        <taxon>Prorocentrales</taxon>
        <taxon>Prorocentraceae</taxon>
        <taxon>Prorocentrum</taxon>
    </lineage>
</organism>
<reference evidence="2" key="1">
    <citation type="submission" date="2023-10" db="EMBL/GenBank/DDBJ databases">
        <authorList>
            <person name="Chen Y."/>
            <person name="Shah S."/>
            <person name="Dougan E. K."/>
            <person name="Thang M."/>
            <person name="Chan C."/>
        </authorList>
    </citation>
    <scope>NUCLEOTIDE SEQUENCE [LARGE SCALE GENOMIC DNA]</scope>
</reference>
<sequence length="780" mass="81856">MWHVRLGRPRRPEPRRRVAPGSRRGFGRRRKVRLDEYNQYEAPVKLRMWRNMNKEGGFFPHQFENMTAHETADTVFAAVKLKVHGPDFWGRAALAVGDAAGSLSSKQLATVCWSFGAAKWSDERLMAALAPYLIRSAGSMRPGHVAVVAQAFARTKVHHAAVLRALSESAEANPRLTGKGYTMLSDSFAALRFRSDGFHKRLDAWAAAGGVNSCTGEEAVALTHSMSLLLQPGPPDAPGGQLLRALADHLAQSLETGALEPPVILTGLLAIGRLGAADARVLASLEMAVGHEMHRLSALSLPAILDAFTRLYTSGGAAEGALPLSEERRRLLGTLTGALTRQLRQVRPQDATRALQALERLGLMDPHLLAGAQELVPSRLAAWPPASVLALLESYAAASNRDGLMLPCLRRALLPPVGSGGGGSGSEGFLDPAPLAQLDDHAVARAAEAFASLGHREGVAGILVCVGARRRRLQGSCELALAATMQVLCPAAGDWEAAAEALAASEPQAAGGIRAALGPEAREEWRSRADLPVASADAVLLALLAFPRHSCGQAWAEGLAARAAECDAALLPALLLQGGAGHAALCAAAEAALLEHLAAGCAASFQAPAAAAACRALAERAKGRSAPEREPLREGACRLSRRAAELSGGGALPPKGLVRVLQALEVFQVSPPRRLVQQLAEEGAALTPQEFLLALRALPRRSLGEAPDCARSIAGMATRVMRMLGSLRAAWELESLCKGLGLELGDPEVVLGPDQDEATGSPGKTPAAVPAATENGPLTI</sequence>
<feature type="region of interest" description="Disordered" evidence="1">
    <location>
        <begin position="751"/>
        <end position="780"/>
    </location>
</feature>
<evidence type="ECO:0000256" key="1">
    <source>
        <dbReference type="SAM" id="MobiDB-lite"/>
    </source>
</evidence>
<keyword evidence="3" id="KW-1185">Reference proteome</keyword>
<name>A0ABN9Y7W4_9DINO</name>
<accession>A0ABN9Y7W4</accession>
<feature type="region of interest" description="Disordered" evidence="1">
    <location>
        <begin position="1"/>
        <end position="26"/>
    </location>
</feature>
<evidence type="ECO:0000313" key="3">
    <source>
        <dbReference type="Proteomes" id="UP001189429"/>
    </source>
</evidence>
<gene>
    <name evidence="2" type="ORF">PCOR1329_LOCUS83269</name>
</gene>